<dbReference type="SMART" id="SM01343">
    <property type="entry name" value="FATC"/>
    <property type="match status" value="1"/>
</dbReference>
<evidence type="ECO:0000313" key="5">
    <source>
        <dbReference type="Proteomes" id="UP000001542"/>
    </source>
</evidence>
<dbReference type="FunFam" id="1.25.10.10:FF:001927">
    <property type="entry name" value="PIKK family atypical protein kinase"/>
    <property type="match status" value="1"/>
</dbReference>
<dbReference type="PROSITE" id="PS51189">
    <property type="entry name" value="FAT"/>
    <property type="match status" value="1"/>
</dbReference>
<dbReference type="GO" id="GO:0016242">
    <property type="term" value="P:negative regulation of macroautophagy"/>
    <property type="evidence" value="ECO:0000318"/>
    <property type="project" value="GO_Central"/>
</dbReference>
<dbReference type="PROSITE" id="PS51190">
    <property type="entry name" value="FATC"/>
    <property type="match status" value="1"/>
</dbReference>
<dbReference type="GO" id="GO:0005634">
    <property type="term" value="C:nucleus"/>
    <property type="evidence" value="ECO:0000318"/>
    <property type="project" value="GO_Central"/>
</dbReference>
<evidence type="ECO:0000259" key="1">
    <source>
        <dbReference type="PROSITE" id="PS50290"/>
    </source>
</evidence>
<dbReference type="GO" id="GO:0031929">
    <property type="term" value="P:TOR signaling"/>
    <property type="evidence" value="ECO:0000318"/>
    <property type="project" value="GO_Central"/>
</dbReference>
<dbReference type="STRING" id="5722.A2DPS8"/>
<dbReference type="InterPro" id="IPR014009">
    <property type="entry name" value="PIK_FAT"/>
</dbReference>
<dbReference type="eggNOG" id="KOG0891">
    <property type="taxonomic scope" value="Eukaryota"/>
</dbReference>
<dbReference type="InterPro" id="IPR050517">
    <property type="entry name" value="DDR_Repair_Kinase"/>
</dbReference>
<dbReference type="VEuPathDB" id="TrichDB:TVAGG3_0551900"/>
<dbReference type="SMR" id="A2DPS8"/>
<reference evidence="4" key="2">
    <citation type="journal article" date="2007" name="Science">
        <title>Draft genome sequence of the sexually transmitted pathogen Trichomonas vaginalis.</title>
        <authorList>
            <person name="Carlton J.M."/>
            <person name="Hirt R.P."/>
            <person name="Silva J.C."/>
            <person name="Delcher A.L."/>
            <person name="Schatz M."/>
            <person name="Zhao Q."/>
            <person name="Wortman J.R."/>
            <person name="Bidwell S.L."/>
            <person name="Alsmark U.C.M."/>
            <person name="Besteiro S."/>
            <person name="Sicheritz-Ponten T."/>
            <person name="Noel C.J."/>
            <person name="Dacks J.B."/>
            <person name="Foster P.G."/>
            <person name="Simillion C."/>
            <person name="Van de Peer Y."/>
            <person name="Miranda-Saavedra D."/>
            <person name="Barton G.J."/>
            <person name="Westrop G.D."/>
            <person name="Mueller S."/>
            <person name="Dessi D."/>
            <person name="Fiori P.L."/>
            <person name="Ren Q."/>
            <person name="Paulsen I."/>
            <person name="Zhang H."/>
            <person name="Bastida-Corcuera F.D."/>
            <person name="Simoes-Barbosa A."/>
            <person name="Brown M.T."/>
            <person name="Hayes R.D."/>
            <person name="Mukherjee M."/>
            <person name="Okumura C.Y."/>
            <person name="Schneider R."/>
            <person name="Smith A.J."/>
            <person name="Vanacova S."/>
            <person name="Villalvazo M."/>
            <person name="Haas B.J."/>
            <person name="Pertea M."/>
            <person name="Feldblyum T.V."/>
            <person name="Utterback T.R."/>
            <person name="Shu C.L."/>
            <person name="Osoegawa K."/>
            <person name="de Jong P.J."/>
            <person name="Hrdy I."/>
            <person name="Horvathova L."/>
            <person name="Zubacova Z."/>
            <person name="Dolezal P."/>
            <person name="Malik S.B."/>
            <person name="Logsdon J.M. Jr."/>
            <person name="Henze K."/>
            <person name="Gupta A."/>
            <person name="Wang C.C."/>
            <person name="Dunne R.L."/>
            <person name="Upcroft J.A."/>
            <person name="Upcroft P."/>
            <person name="White O."/>
            <person name="Salzberg S.L."/>
            <person name="Tang P."/>
            <person name="Chiu C.-H."/>
            <person name="Lee Y.-S."/>
            <person name="Embley T.M."/>
            <person name="Coombs G.H."/>
            <person name="Mottram J.C."/>
            <person name="Tachezy J."/>
            <person name="Fraser-Liggett C.M."/>
            <person name="Johnson P.J."/>
        </authorList>
    </citation>
    <scope>NUCLEOTIDE SEQUENCE [LARGE SCALE GENOMIC DNA]</scope>
    <source>
        <strain evidence="4">G3</strain>
    </source>
</reference>
<evidence type="ECO:0000259" key="2">
    <source>
        <dbReference type="PROSITE" id="PS51189"/>
    </source>
</evidence>
<dbReference type="PROSITE" id="PS50290">
    <property type="entry name" value="PI3_4_KINASE_3"/>
    <property type="match status" value="1"/>
</dbReference>
<dbReference type="GO" id="GO:0004674">
    <property type="term" value="F:protein serine/threonine kinase activity"/>
    <property type="evidence" value="ECO:0000318"/>
    <property type="project" value="GO_Central"/>
</dbReference>
<sequence>MNLPKLEFPDTFDKMMNGYEQYYSIFYHEMIRMSNVALNSYISQFLDLVMELAKSSDPKNAYRAAVGIASLHKFGYNDFQKLIIILERIIPQRDIDLVKFTSWCTGELVKHPGTEQAKYVGHLMNRIFGWLHAYGRRERYLAAAWMIYYLTLNAPSSVSSFLPQIQAATYILMTKQSFRIMEATVLALAEITSAVASYRRSEIDHHLNFIQELCLNFLEMPDSLKQAPSLRLLTKTAEIYPDYFIPNTQGIMQVLCENLTQCSSLVRMHAIELQTQLFIIDTTLIDLFGIDEYLQDMQLILLDFPTECAQCIVKLIRNLPNFIDENKDSVVKMTEDLINAELYDDLFVIYTELLKTSHPLDLSEENLRKLVNAEVTERYKDLFVFYTKINNKDEDLTSFLLNKKINQSLEEKENLIVLEMISELPSSIFPADTSLMTQISKYTTSKSSKVRIEVSRSLFNVLKSQTTISPQNIVLQELQRAISDQDLYVRAAIIKCVSDNCPMELASSNCLNLLRVFLNDDSTNVRINSIKALEKVNHLNPAKSMAFSRSFLINCIYILENIPSIRQRARTARILSHLINSCKDIAKMYLETIFKLFEKEILYNFENTPKYENFIEENSALSIKKGIIDSISLLAPLDRDLFDKNSGTIIPVLCEYLIRNENRNLTLSILNFLFVILSPLNSTKEIRTHCAEILTSCTNLLLRTKSRILKMAILKVVGVIGLLDVHIEGENTTKQVPDHVNVNLARQFYLPKRDDDIIPDSSLYLERGRQEVFFACSITSLLLKILDNDENNELFVETCEVMVFILEANFTRMTLLPAFDKFYKKLLSFINDSKNPEELKGYCEILIKLNMNNRNNIVPFIDETLNLLMTKFNQDDDLLMVKVVYSICFSTRDAFAPHCHGILCLLLNTLENRKTSSSEICKYIMDIFTFISPYAADQLFLIVSQICDAIIFEFTLESVRISGLNALKELANTTDMMYAIGIIIRSLSFALFDLEYELTRKAAIETLISLTKNYGKPFLFAAFPILQRLKGENKTDQIQELEDIITKVEVDGKFEEKVQNCSTPKKISKSDNFVINEDLVIIRAENPNFGDENNLLQWLINFIKVTVSQNPRASIRSCSNLTQKSEKFCLKIFNIAFLSMWTKLSQKAKHTIKTSFRSVIDTKDSYPIVGKHIISLLIYMDKVRNPIDIPTDVVINACEKYNYLAFALYLQENLLSNNSNLPKSEMKIHVSQLIKTYCSLNQKENATMIFKTTHVSLGNSIETKMRLGCYSECIEPLKKNIAKKDSFYSLINCLSSLSRWEDINSYMSYFVNHQDRQLKCQVAPYFAEASMHLQKWDDIKQIRDYTNEDSLKNILVNALFSLHEKNYEEVDGLIEKGLSLIASKPISFWSQYQQLQDEIVLNAQKLVELHELAEYIKETPENKEKFENVWIQRHLTMPRDFALWNDLIENRIIITQHHDENTVKLFLLPGLHENAYSSLFSSSQSQENVNISKICLSIQKWRNGEKSDAIEILSSLKNNINDKTNKSIKVVTELLLGTWISELNDSQLKLAYNHLSNAVKILKGEEIGITPQRSLHKKSFNFIPHSFTSAALHLTPQAIRELMSNVMGIEIMRKWALVCSELINLDPHMKDEYVKTAIECLKTCANTASTTSFPDVVQLLNLFFEYANKLDLFDQTKESIKSLDAKYLLMCSPQLLVQLSHSSNSVSCFVSDLVLDLLKEHYHSLIFSVITMRESSTEKRSKAASNIIDKFRSMKTEEMNEVELIRHTLLELTVTLHEKAEILLQDMKMYFELSKWEQMRQTMDELDHLYPMNPKNELEWSFNRDFSKLFKDLKSLKDVDKNNMSIYNSIKMWIDKCAQSVAYVWDKVRTIELSTISEKICQKTDFKLAVPGTYKVDHEITRIKFFFEQVMVYTSKQQPKSISVMGDDGKVYQYLLKGHEDLRLDERIMQFFSTVNSLIKTSFAKSTVIKTMVVMPLSKLNGLVQWVNGADTLKSIVEQYRNLIDPQNESAVRDDLEEYKMAGELGCYNYNNMLTIQKMAVLKKIFETTPDTDIANFLWLQSKDAEHWMRIRTTFAVSCAVNSAIGYVIGLGDRHPSNIMIDRNTGKMIHIDFGDCFEVAMKRKLYPEVVPFRLTRMLVKAMGIAGTGGTFRSTFVDYMTVLRENWRVLILVLAVFVHEPCVESSDVAASDTVAKITRIGSCIDGGVPSVAPNSDDADTIRLRVKSKLLGNDFGNVSMKVSDQADLLIASATSIYNLSKMFNGWCPFW</sequence>
<feature type="domain" description="FATC" evidence="3">
    <location>
        <begin position="2236"/>
        <end position="2268"/>
    </location>
</feature>
<dbReference type="KEGG" id="tva:4775539"/>
<accession>A2DPS8</accession>
<feature type="domain" description="FAT" evidence="2">
    <location>
        <begin position="1193"/>
        <end position="1735"/>
    </location>
</feature>
<dbReference type="SMART" id="SM00146">
    <property type="entry name" value="PI3Kc"/>
    <property type="match status" value="1"/>
</dbReference>
<dbReference type="Pfam" id="PF02259">
    <property type="entry name" value="FAT"/>
    <property type="match status" value="1"/>
</dbReference>
<dbReference type="CDD" id="cd05169">
    <property type="entry name" value="PIKKc_TOR"/>
    <property type="match status" value="1"/>
</dbReference>
<feature type="domain" description="PI3K/PI4K catalytic" evidence="1">
    <location>
        <begin position="1906"/>
        <end position="2228"/>
    </location>
</feature>
<protein>
    <submittedName>
        <fullName evidence="4">PIKK family atypical protein kinase</fullName>
    </submittedName>
</protein>
<dbReference type="InterPro" id="IPR026683">
    <property type="entry name" value="TOR_cat"/>
</dbReference>
<name>A2DPS8_TRIV3</name>
<dbReference type="FunFam" id="1.25.10.10:FF:000877">
    <property type="entry name" value="Serine/threonine-protein kinase TOR"/>
    <property type="match status" value="1"/>
</dbReference>
<dbReference type="SUPFAM" id="SSF56112">
    <property type="entry name" value="Protein kinase-like (PK-like)"/>
    <property type="match status" value="1"/>
</dbReference>
<dbReference type="InterPro" id="IPR011989">
    <property type="entry name" value="ARM-like"/>
</dbReference>
<dbReference type="InParanoid" id="A2DPS8"/>
<dbReference type="InterPro" id="IPR036940">
    <property type="entry name" value="PI3/4_kinase_cat_sf"/>
</dbReference>
<dbReference type="InterPro" id="IPR003152">
    <property type="entry name" value="FATC_dom"/>
</dbReference>
<dbReference type="FunFam" id="1.10.1070.11:FF:000029">
    <property type="entry name" value="Serine/threonine-protein kinase TOR"/>
    <property type="match status" value="1"/>
</dbReference>
<dbReference type="Gene3D" id="1.10.1070.11">
    <property type="entry name" value="Phosphatidylinositol 3-/4-kinase, catalytic domain"/>
    <property type="match status" value="1"/>
</dbReference>
<dbReference type="Pfam" id="PF00454">
    <property type="entry name" value="PI3_PI4_kinase"/>
    <property type="match status" value="1"/>
</dbReference>
<dbReference type="EMBL" id="DS113229">
    <property type="protein sequence ID" value="EAY17524.1"/>
    <property type="molecule type" value="Genomic_DNA"/>
</dbReference>
<dbReference type="Gene3D" id="1.25.10.10">
    <property type="entry name" value="Leucine-rich Repeat Variant"/>
    <property type="match status" value="2"/>
</dbReference>
<dbReference type="InterPro" id="IPR003151">
    <property type="entry name" value="PIK-rel_kinase_FAT"/>
</dbReference>
<organism evidence="4 5">
    <name type="scientific">Trichomonas vaginalis (strain ATCC PRA-98 / G3)</name>
    <dbReference type="NCBI Taxonomy" id="412133"/>
    <lineage>
        <taxon>Eukaryota</taxon>
        <taxon>Metamonada</taxon>
        <taxon>Parabasalia</taxon>
        <taxon>Trichomonadida</taxon>
        <taxon>Trichomonadidae</taxon>
        <taxon>Trichomonas</taxon>
    </lineage>
</organism>
<dbReference type="InterPro" id="IPR000403">
    <property type="entry name" value="PI3/4_kinase_cat_dom"/>
</dbReference>
<gene>
    <name evidence="4" type="ORF">TVAG_453520</name>
</gene>
<dbReference type="OrthoDB" id="381190at2759"/>
<dbReference type="PANTHER" id="PTHR11139">
    <property type="entry name" value="ATAXIA TELANGIECTASIA MUTATED ATM -RELATED"/>
    <property type="match status" value="1"/>
</dbReference>
<dbReference type="FunFam" id="3.30.1010.10:FF:000025">
    <property type="entry name" value="PIKK family atypical protein kinase"/>
    <property type="match status" value="1"/>
</dbReference>
<dbReference type="InterPro" id="IPR016024">
    <property type="entry name" value="ARM-type_fold"/>
</dbReference>
<dbReference type="RefSeq" id="XP_001329659.1">
    <property type="nucleotide sequence ID" value="XM_001329624.1"/>
</dbReference>
<dbReference type="Pfam" id="PF02260">
    <property type="entry name" value="FATC"/>
    <property type="match status" value="1"/>
</dbReference>
<proteinExistence type="predicted"/>
<dbReference type="Gene3D" id="3.30.1010.10">
    <property type="entry name" value="Phosphatidylinositol 3-kinase Catalytic Subunit, Chain A, domain 4"/>
    <property type="match status" value="1"/>
</dbReference>
<keyword evidence="5" id="KW-1185">Reference proteome</keyword>
<dbReference type="PANTHER" id="PTHR11139:SF9">
    <property type="entry name" value="SERINE_THREONINE-PROTEIN KINASE MTOR"/>
    <property type="match status" value="1"/>
</dbReference>
<dbReference type="InterPro" id="IPR011009">
    <property type="entry name" value="Kinase-like_dom_sf"/>
</dbReference>
<keyword evidence="4" id="KW-0808">Transferase</keyword>
<dbReference type="Proteomes" id="UP000001542">
    <property type="component" value="Unassembled WGS sequence"/>
</dbReference>
<keyword evidence="4" id="KW-0418">Kinase</keyword>
<dbReference type="GO" id="GO:0038201">
    <property type="term" value="C:TOR complex"/>
    <property type="evidence" value="ECO:0000318"/>
    <property type="project" value="GO_Central"/>
</dbReference>
<dbReference type="SUPFAM" id="SSF48371">
    <property type="entry name" value="ARM repeat"/>
    <property type="match status" value="1"/>
</dbReference>
<dbReference type="VEuPathDB" id="TrichDB:TVAG_453520"/>
<reference evidence="4" key="1">
    <citation type="submission" date="2006-10" db="EMBL/GenBank/DDBJ databases">
        <authorList>
            <person name="Amadeo P."/>
            <person name="Zhao Q."/>
            <person name="Wortman J."/>
            <person name="Fraser-Liggett C."/>
            <person name="Carlton J."/>
        </authorList>
    </citation>
    <scope>NUCLEOTIDE SEQUENCE</scope>
    <source>
        <strain evidence="4">G3</strain>
    </source>
</reference>
<evidence type="ECO:0000313" key="4">
    <source>
        <dbReference type="EMBL" id="EAY17524.1"/>
    </source>
</evidence>
<dbReference type="GO" id="GO:0005737">
    <property type="term" value="C:cytoplasm"/>
    <property type="evidence" value="ECO:0000318"/>
    <property type="project" value="GO_Central"/>
</dbReference>
<evidence type="ECO:0000259" key="3">
    <source>
        <dbReference type="PROSITE" id="PS51190"/>
    </source>
</evidence>